<dbReference type="AlphaFoldDB" id="A0A1M7JLX7"/>
<keyword evidence="9" id="KW-1185">Reference proteome</keyword>
<evidence type="ECO:0000256" key="2">
    <source>
        <dbReference type="ARBA" id="ARBA00005811"/>
    </source>
</evidence>
<evidence type="ECO:0000256" key="7">
    <source>
        <dbReference type="RuleBase" id="RU003879"/>
    </source>
</evidence>
<evidence type="ECO:0000256" key="5">
    <source>
        <dbReference type="ARBA" id="ARBA00022989"/>
    </source>
</evidence>
<protein>
    <submittedName>
        <fullName evidence="8">Biopolymer transport protein ExbD</fullName>
    </submittedName>
</protein>
<comment type="subcellular location">
    <subcellularLocation>
        <location evidence="1">Cell membrane</location>
        <topology evidence="1">Single-pass membrane protein</topology>
    </subcellularLocation>
    <subcellularLocation>
        <location evidence="7">Cell membrane</location>
        <topology evidence="7">Single-pass type II membrane protein</topology>
    </subcellularLocation>
</comment>
<dbReference type="RefSeq" id="WP_073037560.1">
    <property type="nucleotide sequence ID" value="NZ_BMLR01000008.1"/>
</dbReference>
<dbReference type="OrthoDB" id="5456447at2"/>
<evidence type="ECO:0000256" key="4">
    <source>
        <dbReference type="ARBA" id="ARBA00022692"/>
    </source>
</evidence>
<dbReference type="STRING" id="337701.SAMN05444398_12113"/>
<keyword evidence="5" id="KW-1133">Transmembrane helix</keyword>
<dbReference type="PANTHER" id="PTHR30558:SF3">
    <property type="entry name" value="BIOPOLYMER TRANSPORT PROTEIN EXBD-RELATED"/>
    <property type="match status" value="1"/>
</dbReference>
<gene>
    <name evidence="8" type="ORF">SAMN05444398_12113</name>
</gene>
<evidence type="ECO:0000256" key="3">
    <source>
        <dbReference type="ARBA" id="ARBA00022475"/>
    </source>
</evidence>
<dbReference type="EMBL" id="FRBR01000021">
    <property type="protein sequence ID" value="SHM54042.1"/>
    <property type="molecule type" value="Genomic_DNA"/>
</dbReference>
<dbReference type="GO" id="GO:0015031">
    <property type="term" value="P:protein transport"/>
    <property type="evidence" value="ECO:0007669"/>
    <property type="project" value="UniProtKB-KW"/>
</dbReference>
<comment type="similarity">
    <text evidence="2 7">Belongs to the ExbD/TolR family.</text>
</comment>
<keyword evidence="4 7" id="KW-0812">Transmembrane</keyword>
<keyword evidence="6" id="KW-0472">Membrane</keyword>
<organism evidence="8 9">
    <name type="scientific">Roseovarius pacificus</name>
    <dbReference type="NCBI Taxonomy" id="337701"/>
    <lineage>
        <taxon>Bacteria</taxon>
        <taxon>Pseudomonadati</taxon>
        <taxon>Pseudomonadota</taxon>
        <taxon>Alphaproteobacteria</taxon>
        <taxon>Rhodobacterales</taxon>
        <taxon>Roseobacteraceae</taxon>
        <taxon>Roseovarius</taxon>
    </lineage>
</organism>
<keyword evidence="7" id="KW-0813">Transport</keyword>
<proteinExistence type="inferred from homology"/>
<dbReference type="Gene3D" id="3.30.420.270">
    <property type="match status" value="1"/>
</dbReference>
<dbReference type="PANTHER" id="PTHR30558">
    <property type="entry name" value="EXBD MEMBRANE COMPONENT OF PMF-DRIVEN MACROMOLECULE IMPORT SYSTEM"/>
    <property type="match status" value="1"/>
</dbReference>
<evidence type="ECO:0000256" key="1">
    <source>
        <dbReference type="ARBA" id="ARBA00004162"/>
    </source>
</evidence>
<evidence type="ECO:0000256" key="6">
    <source>
        <dbReference type="ARBA" id="ARBA00023136"/>
    </source>
</evidence>
<evidence type="ECO:0000313" key="8">
    <source>
        <dbReference type="EMBL" id="SHM54042.1"/>
    </source>
</evidence>
<dbReference type="GO" id="GO:0005886">
    <property type="term" value="C:plasma membrane"/>
    <property type="evidence" value="ECO:0007669"/>
    <property type="project" value="UniProtKB-SubCell"/>
</dbReference>
<dbReference type="Proteomes" id="UP000183974">
    <property type="component" value="Unassembled WGS sequence"/>
</dbReference>
<keyword evidence="3" id="KW-1003">Cell membrane</keyword>
<sequence length="127" mass="13860">MFAFGDTKPRRKPSLTPMIDVVFLLLVFFMLASRFGMDMQVPLNAPGAGAEQPYSGPPRLVDILPEELRLNGQEIARDALPAALADLVGDPGDTIVLRARDEARLQRVVDVMQALKQAGFTALVLVE</sequence>
<accession>A0A1M7JLX7</accession>
<name>A0A1M7JLX7_9RHOB</name>
<dbReference type="GO" id="GO:0022857">
    <property type="term" value="F:transmembrane transporter activity"/>
    <property type="evidence" value="ECO:0007669"/>
    <property type="project" value="InterPro"/>
</dbReference>
<dbReference type="Pfam" id="PF02472">
    <property type="entry name" value="ExbD"/>
    <property type="match status" value="1"/>
</dbReference>
<evidence type="ECO:0000313" key="9">
    <source>
        <dbReference type="Proteomes" id="UP000183974"/>
    </source>
</evidence>
<keyword evidence="7" id="KW-0653">Protein transport</keyword>
<reference evidence="8 9" key="1">
    <citation type="submission" date="2016-11" db="EMBL/GenBank/DDBJ databases">
        <authorList>
            <person name="Jaros S."/>
            <person name="Januszkiewicz K."/>
            <person name="Wedrychowicz H."/>
        </authorList>
    </citation>
    <scope>NUCLEOTIDE SEQUENCE [LARGE SCALE GENOMIC DNA]</scope>
    <source>
        <strain evidence="8 9">DSM 29589</strain>
    </source>
</reference>
<dbReference type="InterPro" id="IPR003400">
    <property type="entry name" value="ExbD"/>
</dbReference>